<dbReference type="SUPFAM" id="SSF161093">
    <property type="entry name" value="MgtE membrane domain-like"/>
    <property type="match status" value="1"/>
</dbReference>
<reference evidence="4 7" key="2">
    <citation type="submission" date="2021-03" db="EMBL/GenBank/DDBJ databases">
        <title>Antimicrobial resistance genes in bacteria isolated from Japanese honey, and their potential for conferring macrolide and lincosamide resistance in the American foulbrood pathogen Paenibacillus larvae.</title>
        <authorList>
            <person name="Okamoto M."/>
            <person name="Kumagai M."/>
            <person name="Kanamori H."/>
            <person name="Takamatsu D."/>
        </authorList>
    </citation>
    <scope>NUCLEOTIDE SEQUENCE [LARGE SCALE GENOMIC DNA]</scope>
    <source>
        <strain evidence="4 7">J6TS1</strain>
    </source>
</reference>
<dbReference type="PANTHER" id="PTHR43773">
    <property type="entry name" value="MAGNESIUM TRANSPORTER MGTE"/>
    <property type="match status" value="1"/>
</dbReference>
<dbReference type="GO" id="GO:0016020">
    <property type="term" value="C:membrane"/>
    <property type="evidence" value="ECO:0007669"/>
    <property type="project" value="InterPro"/>
</dbReference>
<dbReference type="PROSITE" id="PS51371">
    <property type="entry name" value="CBS"/>
    <property type="match status" value="1"/>
</dbReference>
<keyword evidence="7" id="KW-1185">Reference proteome</keyword>
<keyword evidence="1" id="KW-0129">CBS domain</keyword>
<keyword evidence="2" id="KW-0472">Membrane</keyword>
<evidence type="ECO:0000313" key="7">
    <source>
        <dbReference type="Proteomes" id="UP000680670"/>
    </source>
</evidence>
<comment type="caution">
    <text evidence="5">The sequence shown here is derived from an EMBL/GenBank/DDBJ whole genome shotgun (WGS) entry which is preliminary data.</text>
</comment>
<keyword evidence="2" id="KW-0812">Transmembrane</keyword>
<dbReference type="InterPro" id="IPR006669">
    <property type="entry name" value="MgtE_transporter"/>
</dbReference>
<dbReference type="GO" id="GO:0015095">
    <property type="term" value="F:magnesium ion transmembrane transporter activity"/>
    <property type="evidence" value="ECO:0007669"/>
    <property type="project" value="InterPro"/>
</dbReference>
<dbReference type="EMBL" id="QYTW02000026">
    <property type="protein sequence ID" value="RST57935.1"/>
    <property type="molecule type" value="Genomic_DNA"/>
</dbReference>
<dbReference type="AlphaFoldDB" id="A0A429X3H7"/>
<dbReference type="Proteomes" id="UP000680670">
    <property type="component" value="Unassembled WGS sequence"/>
</dbReference>
<name>A0A429X3H7_SIMTE</name>
<evidence type="ECO:0000256" key="2">
    <source>
        <dbReference type="SAM" id="Phobius"/>
    </source>
</evidence>
<feature type="transmembrane region" description="Helical" evidence="2">
    <location>
        <begin position="116"/>
        <end position="136"/>
    </location>
</feature>
<protein>
    <submittedName>
        <fullName evidence="5">Magnesium transporter</fullName>
    </submittedName>
</protein>
<gene>
    <name evidence="5" type="ORF">D5F11_020120</name>
    <name evidence="4" type="ORF">J6TS1_08830</name>
</gene>
<proteinExistence type="predicted"/>
<dbReference type="Gene3D" id="3.10.580.10">
    <property type="entry name" value="CBS-domain"/>
    <property type="match status" value="1"/>
</dbReference>
<dbReference type="PANTHER" id="PTHR43773:SF1">
    <property type="entry name" value="MAGNESIUM TRANSPORTER MGTE"/>
    <property type="match status" value="1"/>
</dbReference>
<evidence type="ECO:0000313" key="5">
    <source>
        <dbReference type="EMBL" id="RST57935.1"/>
    </source>
</evidence>
<feature type="transmembrane region" description="Helical" evidence="2">
    <location>
        <begin position="142"/>
        <end position="161"/>
    </location>
</feature>
<evidence type="ECO:0000256" key="1">
    <source>
        <dbReference type="PROSITE-ProRule" id="PRU00703"/>
    </source>
</evidence>
<evidence type="ECO:0000313" key="4">
    <source>
        <dbReference type="EMBL" id="GIN95013.1"/>
    </source>
</evidence>
<accession>A0A429X3H7</accession>
<dbReference type="SUPFAM" id="SSF54631">
    <property type="entry name" value="CBS-domain pair"/>
    <property type="match status" value="1"/>
</dbReference>
<reference evidence="5 6" key="1">
    <citation type="submission" date="2018-12" db="EMBL/GenBank/DDBJ databases">
        <authorList>
            <person name="Sun L."/>
            <person name="Chen Z."/>
        </authorList>
    </citation>
    <scope>NUCLEOTIDE SEQUENCE [LARGE SCALE GENOMIC DNA]</scope>
    <source>
        <strain evidence="5 6">LMG 29736</strain>
    </source>
</reference>
<dbReference type="OrthoDB" id="9790355at2"/>
<dbReference type="RefSeq" id="WP_120118637.1">
    <property type="nucleotide sequence ID" value="NZ_BORJ01000001.1"/>
</dbReference>
<evidence type="ECO:0000259" key="3">
    <source>
        <dbReference type="PROSITE" id="PS51371"/>
    </source>
</evidence>
<dbReference type="Pfam" id="PF00571">
    <property type="entry name" value="CBS"/>
    <property type="match status" value="1"/>
</dbReference>
<dbReference type="Gene3D" id="1.10.357.20">
    <property type="entry name" value="SLC41 divalent cation transporters, integral membrane domain"/>
    <property type="match status" value="1"/>
</dbReference>
<dbReference type="Proteomes" id="UP000287296">
    <property type="component" value="Unassembled WGS sequence"/>
</dbReference>
<keyword evidence="2" id="KW-1133">Transmembrane helix</keyword>
<dbReference type="InterPro" id="IPR036739">
    <property type="entry name" value="SLC41_membr_dom_sf"/>
</dbReference>
<dbReference type="SMART" id="SM00116">
    <property type="entry name" value="CBS"/>
    <property type="match status" value="1"/>
</dbReference>
<organism evidence="5 6">
    <name type="scientific">Siminovitchia terrae</name>
    <name type="common">Bacillus terrae</name>
    <dbReference type="NCBI Taxonomy" id="1914933"/>
    <lineage>
        <taxon>Bacteria</taxon>
        <taxon>Bacillati</taxon>
        <taxon>Bacillota</taxon>
        <taxon>Bacilli</taxon>
        <taxon>Bacillales</taxon>
        <taxon>Bacillaceae</taxon>
        <taxon>Siminovitchia</taxon>
    </lineage>
</organism>
<dbReference type="InterPro" id="IPR000644">
    <property type="entry name" value="CBS_dom"/>
</dbReference>
<evidence type="ECO:0000313" key="6">
    <source>
        <dbReference type="Proteomes" id="UP000287296"/>
    </source>
</evidence>
<sequence>MYIINQFYHFKRALSIRELLSAAGNELIRDIKVSDVTSLSTGVDQEKAANIFRDSDLVTIPAVNQQNQLVGVVHVEDILDVMQKEATEDFHKMAPVTSLETSLKDASIFTLYRKRIAWPVVLVFMNIFFGAGIAHFEDVIESTIALVFFLPLLVDSGGNAGSRRPPS</sequence>
<dbReference type="EMBL" id="BORJ01000001">
    <property type="protein sequence ID" value="GIN95013.1"/>
    <property type="molecule type" value="Genomic_DNA"/>
</dbReference>
<dbReference type="InterPro" id="IPR046342">
    <property type="entry name" value="CBS_dom_sf"/>
</dbReference>
<feature type="domain" description="CBS" evidence="3">
    <location>
        <begin position="32"/>
        <end position="88"/>
    </location>
</feature>